<feature type="compositionally biased region" description="Polar residues" evidence="1">
    <location>
        <begin position="58"/>
        <end position="67"/>
    </location>
</feature>
<feature type="region of interest" description="Disordered" evidence="1">
    <location>
        <begin position="1"/>
        <end position="20"/>
    </location>
</feature>
<reference evidence="3" key="1">
    <citation type="journal article" date="2019" name="bioRxiv">
        <title>Genomics, evolutionary history and diagnostics of the Alternaria alternata species group including apple and Asian pear pathotypes.</title>
        <authorList>
            <person name="Armitage A.D."/>
            <person name="Cockerton H.M."/>
            <person name="Sreenivasaprasad S."/>
            <person name="Woodhall J.W."/>
            <person name="Lane C.R."/>
            <person name="Harrison R.J."/>
            <person name="Clarkson J.P."/>
        </authorList>
    </citation>
    <scope>NUCLEOTIDE SEQUENCE [LARGE SCALE GENOMIC DNA]</scope>
    <source>
        <strain evidence="3">FERA 635</strain>
    </source>
</reference>
<accession>A0ABY0GBC7</accession>
<evidence type="ECO:0000256" key="1">
    <source>
        <dbReference type="SAM" id="MobiDB-lite"/>
    </source>
</evidence>
<sequence length="114" mass="12914">MEGITAYRRGGWEKNKNGSNERLGLGLPVFEKSEYRNMGIRARILTHGWAYCRWGRARSSSDSTQNPAFRDNEDTGRKIHGDVWRDGGFVNFSDVEGVVDWPGYGEGEEEVAEN</sequence>
<keyword evidence="3" id="KW-1185">Reference proteome</keyword>
<gene>
    <name evidence="2" type="ORF">AA0119_g6318</name>
</gene>
<organism evidence="2 3">
    <name type="scientific">Alternaria tenuissima</name>
    <dbReference type="NCBI Taxonomy" id="119927"/>
    <lineage>
        <taxon>Eukaryota</taxon>
        <taxon>Fungi</taxon>
        <taxon>Dikarya</taxon>
        <taxon>Ascomycota</taxon>
        <taxon>Pezizomycotina</taxon>
        <taxon>Dothideomycetes</taxon>
        <taxon>Pleosporomycetidae</taxon>
        <taxon>Pleosporales</taxon>
        <taxon>Pleosporineae</taxon>
        <taxon>Pleosporaceae</taxon>
        <taxon>Alternaria</taxon>
        <taxon>Alternaria sect. Alternaria</taxon>
        <taxon>Alternaria alternata complex</taxon>
    </lineage>
</organism>
<comment type="caution">
    <text evidence="2">The sequence shown here is derived from an EMBL/GenBank/DDBJ whole genome shotgun (WGS) entry which is preliminary data.</text>
</comment>
<dbReference type="Proteomes" id="UP000293195">
    <property type="component" value="Unassembled WGS sequence"/>
</dbReference>
<name>A0ABY0GBC7_9PLEO</name>
<evidence type="ECO:0000313" key="2">
    <source>
        <dbReference type="EMBL" id="RYO00083.1"/>
    </source>
</evidence>
<evidence type="ECO:0000313" key="3">
    <source>
        <dbReference type="Proteomes" id="UP000293195"/>
    </source>
</evidence>
<dbReference type="EMBL" id="PDXF01000020">
    <property type="protein sequence ID" value="RYO00083.1"/>
    <property type="molecule type" value="Genomic_DNA"/>
</dbReference>
<protein>
    <submittedName>
        <fullName evidence="2">Uncharacterized protein</fullName>
    </submittedName>
</protein>
<feature type="region of interest" description="Disordered" evidence="1">
    <location>
        <begin position="58"/>
        <end position="78"/>
    </location>
</feature>
<proteinExistence type="predicted"/>